<keyword evidence="2 4" id="KW-0694">RNA-binding</keyword>
<dbReference type="EC" id="5.4.99.-" evidence="5"/>
<dbReference type="CDD" id="cd02553">
    <property type="entry name" value="PseudoU_synth_RsuA"/>
    <property type="match status" value="1"/>
</dbReference>
<dbReference type="Gene3D" id="3.10.290.10">
    <property type="entry name" value="RNA-binding S4 domain"/>
    <property type="match status" value="1"/>
</dbReference>
<evidence type="ECO:0000256" key="2">
    <source>
        <dbReference type="ARBA" id="ARBA00022884"/>
    </source>
</evidence>
<dbReference type="Gene3D" id="3.30.70.1560">
    <property type="entry name" value="Alpha-L RNA-binding motif"/>
    <property type="match status" value="1"/>
</dbReference>
<feature type="domain" description="RNA-binding S4" evidence="6">
    <location>
        <begin position="1"/>
        <end position="60"/>
    </location>
</feature>
<dbReference type="GO" id="GO:0003723">
    <property type="term" value="F:RNA binding"/>
    <property type="evidence" value="ECO:0007669"/>
    <property type="project" value="UniProtKB-KW"/>
</dbReference>
<dbReference type="CDD" id="cd00165">
    <property type="entry name" value="S4"/>
    <property type="match status" value="1"/>
</dbReference>
<keyword evidence="8" id="KW-1185">Reference proteome</keyword>
<dbReference type="AlphaFoldDB" id="A0A9X2IP89"/>
<dbReference type="InterPro" id="IPR002942">
    <property type="entry name" value="S4_RNA-bd"/>
</dbReference>
<dbReference type="InterPro" id="IPR020094">
    <property type="entry name" value="TruA/RsuA/RluB/E/F_N"/>
</dbReference>
<dbReference type="PROSITE" id="PS50889">
    <property type="entry name" value="S4"/>
    <property type="match status" value="1"/>
</dbReference>
<name>A0A9X2IP89_9BACI</name>
<dbReference type="SMART" id="SM00363">
    <property type="entry name" value="S4"/>
    <property type="match status" value="1"/>
</dbReference>
<organism evidence="7 8">
    <name type="scientific">Halalkalibacter oceani</name>
    <dbReference type="NCBI Taxonomy" id="1653776"/>
    <lineage>
        <taxon>Bacteria</taxon>
        <taxon>Bacillati</taxon>
        <taxon>Bacillota</taxon>
        <taxon>Bacilli</taxon>
        <taxon>Bacillales</taxon>
        <taxon>Bacillaceae</taxon>
        <taxon>Halalkalibacter</taxon>
    </lineage>
</organism>
<dbReference type="InterPro" id="IPR020103">
    <property type="entry name" value="PsdUridine_synth_cat_dom_sf"/>
</dbReference>
<dbReference type="SUPFAM" id="SSF55174">
    <property type="entry name" value="Alpha-L RNA-binding motif"/>
    <property type="match status" value="1"/>
</dbReference>
<evidence type="ECO:0000313" key="7">
    <source>
        <dbReference type="EMBL" id="MCM3714965.1"/>
    </source>
</evidence>
<dbReference type="Pfam" id="PF01479">
    <property type="entry name" value="S4"/>
    <property type="match status" value="1"/>
</dbReference>
<dbReference type="FunFam" id="3.30.70.1560:FF:000001">
    <property type="entry name" value="Pseudouridine synthase"/>
    <property type="match status" value="1"/>
</dbReference>
<dbReference type="EMBL" id="JAMBOL010000011">
    <property type="protein sequence ID" value="MCM3714965.1"/>
    <property type="molecule type" value="Genomic_DNA"/>
</dbReference>
<dbReference type="Proteomes" id="UP001139179">
    <property type="component" value="Unassembled WGS sequence"/>
</dbReference>
<dbReference type="InterPro" id="IPR018496">
    <property type="entry name" value="PsdUridine_synth_RsuA/RluB_CS"/>
</dbReference>
<dbReference type="NCBIfam" id="TIGR00093">
    <property type="entry name" value="pseudouridine synthase"/>
    <property type="match status" value="1"/>
</dbReference>
<dbReference type="InterPro" id="IPR050343">
    <property type="entry name" value="RsuA_PseudoU_synthase"/>
</dbReference>
<dbReference type="InterPro" id="IPR006145">
    <property type="entry name" value="PsdUridine_synth_RsuA/RluA"/>
</dbReference>
<comment type="similarity">
    <text evidence="1 5">Belongs to the pseudouridine synthase RsuA family.</text>
</comment>
<dbReference type="InterPro" id="IPR036986">
    <property type="entry name" value="S4_RNA-bd_sf"/>
</dbReference>
<dbReference type="SUPFAM" id="SSF55120">
    <property type="entry name" value="Pseudouridine synthase"/>
    <property type="match status" value="1"/>
</dbReference>
<accession>A0A9X2IP89</accession>
<evidence type="ECO:0000256" key="3">
    <source>
        <dbReference type="ARBA" id="ARBA00023235"/>
    </source>
</evidence>
<dbReference type="Pfam" id="PF00849">
    <property type="entry name" value="PseudoU_synth_2"/>
    <property type="match status" value="1"/>
</dbReference>
<gene>
    <name evidence="7" type="ORF">M3202_12825</name>
</gene>
<dbReference type="InterPro" id="IPR000748">
    <property type="entry name" value="PsdUridine_synth_RsuA/RluB/E/F"/>
</dbReference>
<dbReference type="InterPro" id="IPR042092">
    <property type="entry name" value="PsdUridine_s_RsuA/RluB/E/F_cat"/>
</dbReference>
<reference evidence="7" key="1">
    <citation type="submission" date="2022-05" db="EMBL/GenBank/DDBJ databases">
        <title>Comparative Genomics of Spacecraft Associated Microbes.</title>
        <authorList>
            <person name="Tran M.T."/>
            <person name="Wright A."/>
            <person name="Seuylemezian A."/>
            <person name="Eisen J."/>
            <person name="Coil D."/>
        </authorList>
    </citation>
    <scope>NUCLEOTIDE SEQUENCE</scope>
    <source>
        <strain evidence="7">214.1.1</strain>
    </source>
</reference>
<dbReference type="PANTHER" id="PTHR47683">
    <property type="entry name" value="PSEUDOURIDINE SYNTHASE FAMILY PROTEIN-RELATED"/>
    <property type="match status" value="1"/>
</dbReference>
<evidence type="ECO:0000259" key="6">
    <source>
        <dbReference type="SMART" id="SM00363"/>
    </source>
</evidence>
<dbReference type="PANTHER" id="PTHR47683:SF4">
    <property type="entry name" value="PSEUDOURIDINE SYNTHASE"/>
    <property type="match status" value="1"/>
</dbReference>
<sequence>MRIDKLLANMGYGSRKDVKKLLKTGSVRIDGEIVKDGKVHVNPDRQEVTVAGDVVEYKPFIYFMMNKPKGVISATEDGQHKTVIDLLQPDDVFYDPFPVGRLDKDTEGLLLLTNDGQFSHALMSPKRHVEKTYLAEVEGEVTEADVGCFHKGVELEDGYVTKPAHLVILERGNLSKVALTITEGKYHQVKRMFAAVGKRVTALERIAIGPLKLDQQLKRGAYRELTEAEYDQLIGRE</sequence>
<protein>
    <recommendedName>
        <fullName evidence="5">Pseudouridine synthase</fullName>
        <ecNumber evidence="5">5.4.99.-</ecNumber>
    </recommendedName>
</protein>
<comment type="caution">
    <text evidence="7">The sequence shown here is derived from an EMBL/GenBank/DDBJ whole genome shotgun (WGS) entry which is preliminary data.</text>
</comment>
<dbReference type="RefSeq" id="WP_251223734.1">
    <property type="nucleotide sequence ID" value="NZ_JAMBOL010000011.1"/>
</dbReference>
<keyword evidence="3 5" id="KW-0413">Isomerase</keyword>
<proteinExistence type="inferred from homology"/>
<dbReference type="GO" id="GO:0120159">
    <property type="term" value="F:rRNA pseudouridine synthase activity"/>
    <property type="evidence" value="ECO:0007669"/>
    <property type="project" value="UniProtKB-ARBA"/>
</dbReference>
<evidence type="ECO:0000256" key="4">
    <source>
        <dbReference type="PROSITE-ProRule" id="PRU00182"/>
    </source>
</evidence>
<dbReference type="FunFam" id="3.10.290.10:FF:000015">
    <property type="entry name" value="Pseudouridine synthase"/>
    <property type="match status" value="1"/>
</dbReference>
<evidence type="ECO:0000256" key="5">
    <source>
        <dbReference type="RuleBase" id="RU003887"/>
    </source>
</evidence>
<evidence type="ECO:0000256" key="1">
    <source>
        <dbReference type="ARBA" id="ARBA00008348"/>
    </source>
</evidence>
<dbReference type="GO" id="GO:0005829">
    <property type="term" value="C:cytosol"/>
    <property type="evidence" value="ECO:0007669"/>
    <property type="project" value="UniProtKB-ARBA"/>
</dbReference>
<dbReference type="Gene3D" id="3.30.70.580">
    <property type="entry name" value="Pseudouridine synthase I, catalytic domain, N-terminal subdomain"/>
    <property type="match status" value="1"/>
</dbReference>
<dbReference type="PROSITE" id="PS01149">
    <property type="entry name" value="PSI_RSU"/>
    <property type="match status" value="1"/>
</dbReference>
<dbReference type="GO" id="GO:0000455">
    <property type="term" value="P:enzyme-directed rRNA pseudouridine synthesis"/>
    <property type="evidence" value="ECO:0007669"/>
    <property type="project" value="UniProtKB-ARBA"/>
</dbReference>
<evidence type="ECO:0000313" key="8">
    <source>
        <dbReference type="Proteomes" id="UP001139179"/>
    </source>
</evidence>